<evidence type="ECO:0000313" key="3">
    <source>
        <dbReference type="Proteomes" id="UP000326921"/>
    </source>
</evidence>
<name>A0A5Q0QBC0_9SPHI</name>
<gene>
    <name evidence="2" type="ORF">GFH32_07450</name>
</gene>
<dbReference type="AlphaFoldDB" id="A0A5Q0QBC0"/>
<dbReference type="InterPro" id="IPR011871">
    <property type="entry name" value="Fib_succ_major"/>
</dbReference>
<dbReference type="PROSITE" id="PS51257">
    <property type="entry name" value="PROKAR_LIPOPROTEIN"/>
    <property type="match status" value="1"/>
</dbReference>
<dbReference type="Proteomes" id="UP000326921">
    <property type="component" value="Chromosome"/>
</dbReference>
<proteinExistence type="predicted"/>
<feature type="domain" description="Fibrobacter succinogenes major paralogous" evidence="1">
    <location>
        <begin position="363"/>
        <end position="573"/>
    </location>
</feature>
<organism evidence="2 3">
    <name type="scientific">Sphingobacterium zhuxiongii</name>
    <dbReference type="NCBI Taxonomy" id="2662364"/>
    <lineage>
        <taxon>Bacteria</taxon>
        <taxon>Pseudomonadati</taxon>
        <taxon>Bacteroidota</taxon>
        <taxon>Sphingobacteriia</taxon>
        <taxon>Sphingobacteriales</taxon>
        <taxon>Sphingobacteriaceae</taxon>
        <taxon>Sphingobacterium</taxon>
    </lineage>
</organism>
<reference evidence="2 3" key="1">
    <citation type="submission" date="2019-10" db="EMBL/GenBank/DDBJ databases">
        <authorList>
            <person name="Dong K."/>
        </authorList>
    </citation>
    <scope>NUCLEOTIDE SEQUENCE [LARGE SCALE GENOMIC DNA]</scope>
    <source>
        <strain evidence="3">dk4302</strain>
    </source>
</reference>
<accession>A0A5Q0QBC0</accession>
<dbReference type="RefSeq" id="WP_153510760.1">
    <property type="nucleotide sequence ID" value="NZ_CP045652.1"/>
</dbReference>
<protein>
    <recommendedName>
        <fullName evidence="1">Fibrobacter succinogenes major paralogous domain-containing protein</fullName>
    </recommendedName>
</protein>
<evidence type="ECO:0000259" key="1">
    <source>
        <dbReference type="Pfam" id="PF09603"/>
    </source>
</evidence>
<sequence>MKSLLLYSEIKISTSNLIKIASIMLVVLMGTSCQRKETDEISRGDQAVVTVSLKDAVFNGDEKLEPSAKASVDRSNKTSVHNTANISETQLGDDLILVAELKEVKNSTNLSSSQMTTSGNAEKAASTIERNQLIPGTRYKVVVFGPDRKYVTERDYAYGSEASTAALKLDGDKKYTFIAYSVNSTSILPAVTFADASNKTLDNSSVNGVTSSNDLMYFSTELTVSGNNSNYLSIVFKHRFSQITTIIDASVTGYTISAINANLSPQYTASNLKLADGSLTRTGTAGNATLSFSGLNTSILTSAPILINSETTSGTLTLSSITIGPLNKTSTAAALSGLVIKPGVKYNLTLSITPTDGYVGDDVRINGVTWSRRNLSVANTVTPDQAPGTSQIFGNYYQFGSSLVVAAPTATVTNTNWKPASQPNNSWNLGTELAPVKTSNDPCPVGYRVPTRTEFQRLIDATVHTDVGTWTKSNTNYSAAKVLTSKRNKSIKLTFPAQGFFGTSVEVGTSNYISLPLDERGVVGVYWTSTILNTSGVDGINYLRFVAGSPAFINYVQPTNSTKPFSMNIRCVKY</sequence>
<dbReference type="Pfam" id="PF09603">
    <property type="entry name" value="Fib_succ_major"/>
    <property type="match status" value="1"/>
</dbReference>
<keyword evidence="3" id="KW-1185">Reference proteome</keyword>
<dbReference type="EMBL" id="CP045652">
    <property type="protein sequence ID" value="QGA26171.1"/>
    <property type="molecule type" value="Genomic_DNA"/>
</dbReference>
<evidence type="ECO:0000313" key="2">
    <source>
        <dbReference type="EMBL" id="QGA26171.1"/>
    </source>
</evidence>
<dbReference type="KEGG" id="sphe:GFH32_07450"/>